<evidence type="ECO:0000256" key="2">
    <source>
        <dbReference type="PROSITE-ProRule" id="PRU00335"/>
    </source>
</evidence>
<protein>
    <submittedName>
        <fullName evidence="4">TetR/AcrR family transcriptional regulator</fullName>
    </submittedName>
</protein>
<accession>A0ABU8BZG0</accession>
<evidence type="ECO:0000259" key="3">
    <source>
        <dbReference type="PROSITE" id="PS50977"/>
    </source>
</evidence>
<dbReference type="InterPro" id="IPR009057">
    <property type="entry name" value="Homeodomain-like_sf"/>
</dbReference>
<dbReference type="PROSITE" id="PS50977">
    <property type="entry name" value="HTH_TETR_2"/>
    <property type="match status" value="1"/>
</dbReference>
<dbReference type="InterPro" id="IPR039536">
    <property type="entry name" value="TetR_C_Proteobacteria"/>
</dbReference>
<evidence type="ECO:0000256" key="1">
    <source>
        <dbReference type="ARBA" id="ARBA00023125"/>
    </source>
</evidence>
<dbReference type="SUPFAM" id="SSF46689">
    <property type="entry name" value="Homeodomain-like"/>
    <property type="match status" value="1"/>
</dbReference>
<reference evidence="4" key="1">
    <citation type="submission" date="2024-02" db="EMBL/GenBank/DDBJ databases">
        <title>Genome sequences of strain Gemmobacter sp. JM10B15.</title>
        <authorList>
            <person name="Zhang M."/>
        </authorList>
    </citation>
    <scope>NUCLEOTIDE SEQUENCE</scope>
    <source>
        <strain evidence="4">JM10B15</strain>
    </source>
</reference>
<dbReference type="InterPro" id="IPR001647">
    <property type="entry name" value="HTH_TetR"/>
</dbReference>
<comment type="caution">
    <text evidence="4">The sequence shown here is derived from an EMBL/GenBank/DDBJ whole genome shotgun (WGS) entry which is preliminary data.</text>
</comment>
<gene>
    <name evidence="4" type="ORF">V6590_14785</name>
</gene>
<evidence type="ECO:0000313" key="4">
    <source>
        <dbReference type="EMBL" id="MEH7829419.1"/>
    </source>
</evidence>
<dbReference type="RefSeq" id="WP_335424431.1">
    <property type="nucleotide sequence ID" value="NZ_JBALHR010000009.1"/>
</dbReference>
<dbReference type="InterPro" id="IPR050109">
    <property type="entry name" value="HTH-type_TetR-like_transc_reg"/>
</dbReference>
<sequence length="207" mass="22278">MRDESKSIRQEQIEQAAYAVLEEKGYGGTSMLAIARAAKASNETLYNWYGDKVGLFSALVRRNAAEVKAMLEDQIAAGGDAVETLQRVGPVLLQMVTTDRAIALNRAAAADPTGELGLTIAAEGRDTLVPLIARVILRGRDQGWFAFTDLNMACETYLALLIGDIQIRRVVGRVPQPDAATCAARAHAALCHFVLLFGAPPDRKPGL</sequence>
<dbReference type="Gene3D" id="1.10.357.10">
    <property type="entry name" value="Tetracycline Repressor, domain 2"/>
    <property type="match status" value="1"/>
</dbReference>
<feature type="DNA-binding region" description="H-T-H motif" evidence="2">
    <location>
        <begin position="30"/>
        <end position="49"/>
    </location>
</feature>
<dbReference type="PANTHER" id="PTHR30055">
    <property type="entry name" value="HTH-TYPE TRANSCRIPTIONAL REGULATOR RUTR"/>
    <property type="match status" value="1"/>
</dbReference>
<dbReference type="Pfam" id="PF14246">
    <property type="entry name" value="TetR_C_7"/>
    <property type="match status" value="1"/>
</dbReference>
<name>A0ABU8BZG0_9RHOB</name>
<dbReference type="Gene3D" id="1.10.10.60">
    <property type="entry name" value="Homeodomain-like"/>
    <property type="match status" value="1"/>
</dbReference>
<keyword evidence="5" id="KW-1185">Reference proteome</keyword>
<keyword evidence="1 2" id="KW-0238">DNA-binding</keyword>
<dbReference type="Pfam" id="PF00440">
    <property type="entry name" value="TetR_N"/>
    <property type="match status" value="1"/>
</dbReference>
<dbReference type="PANTHER" id="PTHR30055:SF146">
    <property type="entry name" value="HTH-TYPE TRANSCRIPTIONAL DUAL REGULATOR CECR"/>
    <property type="match status" value="1"/>
</dbReference>
<evidence type="ECO:0000313" key="5">
    <source>
        <dbReference type="Proteomes" id="UP001431963"/>
    </source>
</evidence>
<feature type="domain" description="HTH tetR-type" evidence="3">
    <location>
        <begin position="7"/>
        <end position="67"/>
    </location>
</feature>
<dbReference type="EMBL" id="JBALHR010000009">
    <property type="protein sequence ID" value="MEH7829419.1"/>
    <property type="molecule type" value="Genomic_DNA"/>
</dbReference>
<proteinExistence type="predicted"/>
<dbReference type="Proteomes" id="UP001431963">
    <property type="component" value="Unassembled WGS sequence"/>
</dbReference>
<organism evidence="4 5">
    <name type="scientific">Gemmobacter denitrificans</name>
    <dbReference type="NCBI Taxonomy" id="3123040"/>
    <lineage>
        <taxon>Bacteria</taxon>
        <taxon>Pseudomonadati</taxon>
        <taxon>Pseudomonadota</taxon>
        <taxon>Alphaproteobacteria</taxon>
        <taxon>Rhodobacterales</taxon>
        <taxon>Paracoccaceae</taxon>
        <taxon>Gemmobacter</taxon>
    </lineage>
</organism>